<dbReference type="InterPro" id="IPR025740">
    <property type="entry name" value="FAM110"/>
</dbReference>
<dbReference type="Ensembl" id="ENSGWIT00000050605.1">
    <property type="protein sequence ID" value="ENSGWIP00000046758.1"/>
    <property type="gene ID" value="ENSGWIG00000023076.1"/>
</dbReference>
<evidence type="ECO:0000259" key="3">
    <source>
        <dbReference type="Pfam" id="PF14160"/>
    </source>
</evidence>
<sequence length="307" mass="33953">SDSLGGLILITSTLSIPVLPSAFRTSKPTDLSETRGHMSAVERLAASKLKYETSPEKIQPDAAQTCSPGQVRRSSSKKRPDSLLLYRQKCDLLKGSQKSHKMRLRSTRPNTSLPEAGDLEHESEGIKEKISTPEGTAKECSSHATTSQSERTSDEVTEQPSTKMCQTKTSNHLTVPGIVRRPGKGVNRSHSDISSRYSKNFADFDAFFKYCGLDSEVIQSLGKENFSASSDEITSKIRSISVSSFDDGFSRNSDSDSDEGRLEHELHKKKHQGTSVIERNARIIKWLYSCKNAKETGKKFQGSMLPF</sequence>
<keyword evidence="5" id="KW-1185">Reference proteome</keyword>
<reference evidence="4" key="1">
    <citation type="submission" date="2020-06" db="EMBL/GenBank/DDBJ databases">
        <authorList>
            <consortium name="Wellcome Sanger Institute Data Sharing"/>
        </authorList>
    </citation>
    <scope>NUCLEOTIDE SEQUENCE [LARGE SCALE GENOMIC DNA]</scope>
</reference>
<reference evidence="4" key="3">
    <citation type="submission" date="2025-09" db="UniProtKB">
        <authorList>
            <consortium name="Ensembl"/>
        </authorList>
    </citation>
    <scope>IDENTIFICATION</scope>
</reference>
<evidence type="ECO:0000313" key="4">
    <source>
        <dbReference type="Ensembl" id="ENSGWIP00000046758.1"/>
    </source>
</evidence>
<dbReference type="Proteomes" id="UP000694680">
    <property type="component" value="Chromosome 24"/>
</dbReference>
<dbReference type="PANTHER" id="PTHR14758">
    <property type="entry name" value="AGAP005440-PA"/>
    <property type="match status" value="1"/>
</dbReference>
<protein>
    <submittedName>
        <fullName evidence="4">Family with sequence similarity 110 member C</fullName>
    </submittedName>
</protein>
<name>A0A8C5HLQ1_GOUWI</name>
<proteinExistence type="inferred from homology"/>
<feature type="region of interest" description="Disordered" evidence="2">
    <location>
        <begin position="52"/>
        <end position="80"/>
    </location>
</feature>
<feature type="compositionally biased region" description="Polar residues" evidence="2">
    <location>
        <begin position="158"/>
        <end position="168"/>
    </location>
</feature>
<dbReference type="PANTHER" id="PTHR14758:SF5">
    <property type="entry name" value="PROTEIN FAM110C"/>
    <property type="match status" value="1"/>
</dbReference>
<dbReference type="AlphaFoldDB" id="A0A8C5HLQ1"/>
<organism evidence="4 5">
    <name type="scientific">Gouania willdenowi</name>
    <name type="common">Blunt-snouted clingfish</name>
    <name type="synonym">Lepadogaster willdenowi</name>
    <dbReference type="NCBI Taxonomy" id="441366"/>
    <lineage>
        <taxon>Eukaryota</taxon>
        <taxon>Metazoa</taxon>
        <taxon>Chordata</taxon>
        <taxon>Craniata</taxon>
        <taxon>Vertebrata</taxon>
        <taxon>Euteleostomi</taxon>
        <taxon>Actinopterygii</taxon>
        <taxon>Neopterygii</taxon>
        <taxon>Teleostei</taxon>
        <taxon>Neoteleostei</taxon>
        <taxon>Acanthomorphata</taxon>
        <taxon>Ovalentaria</taxon>
        <taxon>Blenniimorphae</taxon>
        <taxon>Blenniiformes</taxon>
        <taxon>Gobiesocoidei</taxon>
        <taxon>Gobiesocidae</taxon>
        <taxon>Gobiesocinae</taxon>
        <taxon>Gouania</taxon>
    </lineage>
</organism>
<feature type="compositionally biased region" description="Basic and acidic residues" evidence="2">
    <location>
        <begin position="118"/>
        <end position="141"/>
    </location>
</feature>
<feature type="region of interest" description="Disordered" evidence="2">
    <location>
        <begin position="96"/>
        <end position="168"/>
    </location>
</feature>
<dbReference type="InterPro" id="IPR025741">
    <property type="entry name" value="FAM110_C"/>
</dbReference>
<feature type="domain" description="Centrosome-associated FAM110 C-terminal" evidence="3">
    <location>
        <begin position="184"/>
        <end position="293"/>
    </location>
</feature>
<evidence type="ECO:0000256" key="1">
    <source>
        <dbReference type="ARBA" id="ARBA00010576"/>
    </source>
</evidence>
<accession>A0A8C5HLQ1</accession>
<comment type="similarity">
    <text evidence="1">Belongs to the FAM110 family.</text>
</comment>
<feature type="compositionally biased region" description="Basic residues" evidence="2">
    <location>
        <begin position="97"/>
        <end position="106"/>
    </location>
</feature>
<reference evidence="4" key="2">
    <citation type="submission" date="2025-08" db="UniProtKB">
        <authorList>
            <consortium name="Ensembl"/>
        </authorList>
    </citation>
    <scope>IDENTIFICATION</scope>
</reference>
<dbReference type="Pfam" id="PF14160">
    <property type="entry name" value="FAM110_C"/>
    <property type="match status" value="1"/>
</dbReference>
<evidence type="ECO:0000313" key="5">
    <source>
        <dbReference type="Proteomes" id="UP000694680"/>
    </source>
</evidence>
<evidence type="ECO:0000256" key="2">
    <source>
        <dbReference type="SAM" id="MobiDB-lite"/>
    </source>
</evidence>